<keyword evidence="4" id="KW-1185">Reference proteome</keyword>
<dbReference type="CDD" id="cd00093">
    <property type="entry name" value="HTH_XRE"/>
    <property type="match status" value="1"/>
</dbReference>
<sequence length="151" mass="16693">MNTYHFNIIIRDANSQDSALEDRLFEAGCDDALVCRLDELVYLEFDRASDSAKTAIASAFDDLHKAGFHDLILQEKGVSSLSEMAKRLGVSRMTLSHYANGTRGMGNFPKPVAGVLSGSVLYAWHEVADWLYQQNKISQPDYDVAKVAGAF</sequence>
<evidence type="ECO:0000313" key="1">
    <source>
        <dbReference type="EMBL" id="UZA04197.1"/>
    </source>
</evidence>
<name>A0AAQ2T0H6_MORBO</name>
<gene>
    <name evidence="1" type="ORF">LP092_05505</name>
    <name evidence="2" type="ORF">LP129_05820</name>
</gene>
<dbReference type="AlphaFoldDB" id="A0AAQ2T0H6"/>
<protein>
    <submittedName>
        <fullName evidence="2">Helix-turn-helix transcriptional regulator</fullName>
    </submittedName>
</protein>
<dbReference type="RefSeq" id="WP_078273454.1">
    <property type="nucleotide sequence ID" value="NZ_CP030241.1"/>
</dbReference>
<evidence type="ECO:0000313" key="2">
    <source>
        <dbReference type="EMBL" id="UZA52651.1"/>
    </source>
</evidence>
<proteinExistence type="predicted"/>
<evidence type="ECO:0000313" key="4">
    <source>
        <dbReference type="Proteomes" id="UP001163632"/>
    </source>
</evidence>
<organism evidence="2 3">
    <name type="scientific">Moraxella bovis</name>
    <dbReference type="NCBI Taxonomy" id="476"/>
    <lineage>
        <taxon>Bacteria</taxon>
        <taxon>Pseudomonadati</taxon>
        <taxon>Pseudomonadota</taxon>
        <taxon>Gammaproteobacteria</taxon>
        <taxon>Moraxellales</taxon>
        <taxon>Moraxellaceae</taxon>
        <taxon>Moraxella</taxon>
    </lineage>
</organism>
<evidence type="ECO:0000313" key="3">
    <source>
        <dbReference type="Proteomes" id="UP001163283"/>
    </source>
</evidence>
<dbReference type="Proteomes" id="UP001163632">
    <property type="component" value="Chromosome"/>
</dbReference>
<reference evidence="2 3" key="1">
    <citation type="journal article" date="2022" name="BMC Microbiol.">
        <title>Whole genome sequencing of Moraxella bovis strains from North America reveals two genotypes with different genetic determinants.</title>
        <authorList>
            <person name="Wynn E.L."/>
            <person name="Hille M.M."/>
            <person name="Loy J.D."/>
            <person name="Schuller G."/>
            <person name="Kuhn K.L."/>
            <person name="Dickey A.M."/>
            <person name="Bono J.L."/>
            <person name="Clawson M.L."/>
        </authorList>
    </citation>
    <scope>NUCLEOTIDE SEQUENCE [LARGE SCALE GENOMIC DNA]</scope>
    <source>
        <strain evidence="1">SAM102599</strain>
        <strain evidence="2 3">SAM57978</strain>
    </source>
</reference>
<dbReference type="KEGG" id="mboi:DQF64_05585"/>
<dbReference type="GeneID" id="77188956"/>
<dbReference type="EMBL" id="CP087830">
    <property type="protein sequence ID" value="UZA04197.1"/>
    <property type="molecule type" value="Genomic_DNA"/>
</dbReference>
<dbReference type="EMBL" id="CP087781">
    <property type="protein sequence ID" value="UZA52651.1"/>
    <property type="molecule type" value="Genomic_DNA"/>
</dbReference>
<accession>A0AAQ2T0H6</accession>
<dbReference type="Proteomes" id="UP001163283">
    <property type="component" value="Chromosome"/>
</dbReference>
<dbReference type="InterPro" id="IPR001387">
    <property type="entry name" value="Cro/C1-type_HTH"/>
</dbReference>